<gene>
    <name evidence="2" type="ORF">UFOPK3752_02145</name>
</gene>
<protein>
    <submittedName>
        <fullName evidence="2">Unannotated protein</fullName>
    </submittedName>
</protein>
<feature type="region of interest" description="Disordered" evidence="1">
    <location>
        <begin position="506"/>
        <end position="552"/>
    </location>
</feature>
<sequence length="552" mass="60932">MVLREDLTLHLEHVLGVAHVVEHTRRNRCARLHSPREGLHPRLQDRVLGVPLVQGDGAVIGIDRGLHRVADVVDLVWCLRRHVRSLGRERVGRGAAEGRRRGVGVRVSGGVAVDDPQHLAIGDDRVWVSVDLEPRRDLLNTVARVADLEDARLRIDQVRQDDVGFLVLSREQQAVEDRPRRNASDTGVGVDRLAVLRGVIGVVEFALGSVSRTAHDRVERRVLPEVDAWLRDVEKASRWQVALEERGLARGGGVVVGSHDTEAVGVDDVVVGPVALRVPDACEVELASSDHSAPQLPVEGVAIDVERVREDVVVADRLECLVGGRHHGGVEQPDVLEGALARLDGRTCCGVGCGVGGDLCLREAVRRACGIDVVLDVGRLTHQLCRFHLHRLHEGRVDSADEEGRADEEHQARHGNGEAPTERADEEQHRADQRHEHQDREAGEQRVDVLVGDPWHEVVGGERELVAVEPVGNCLEQHEHSDEHRQVRLGRPADAVVGWLESDTAVDVVDDDRGDKAQNHDSKEESEDEAQEWQGEDVERDVHAERRVARAE</sequence>
<feature type="compositionally biased region" description="Basic and acidic residues" evidence="1">
    <location>
        <begin position="540"/>
        <end position="552"/>
    </location>
</feature>
<evidence type="ECO:0000256" key="1">
    <source>
        <dbReference type="SAM" id="MobiDB-lite"/>
    </source>
</evidence>
<proteinExistence type="predicted"/>
<dbReference type="EMBL" id="CAFBND010000135">
    <property type="protein sequence ID" value="CAB4958846.1"/>
    <property type="molecule type" value="Genomic_DNA"/>
</dbReference>
<evidence type="ECO:0000313" key="2">
    <source>
        <dbReference type="EMBL" id="CAB4958846.1"/>
    </source>
</evidence>
<accession>A0A6J7KSJ9</accession>
<name>A0A6J7KSJ9_9ZZZZ</name>
<dbReference type="AlphaFoldDB" id="A0A6J7KSJ9"/>
<feature type="compositionally biased region" description="Acidic residues" evidence="1">
    <location>
        <begin position="524"/>
        <end position="539"/>
    </location>
</feature>
<feature type="region of interest" description="Disordered" evidence="1">
    <location>
        <begin position="396"/>
        <end position="447"/>
    </location>
</feature>
<reference evidence="2" key="1">
    <citation type="submission" date="2020-05" db="EMBL/GenBank/DDBJ databases">
        <authorList>
            <person name="Chiriac C."/>
            <person name="Salcher M."/>
            <person name="Ghai R."/>
            <person name="Kavagutti S V."/>
        </authorList>
    </citation>
    <scope>NUCLEOTIDE SEQUENCE</scope>
</reference>
<feature type="compositionally biased region" description="Basic and acidic residues" evidence="1">
    <location>
        <begin position="511"/>
        <end position="523"/>
    </location>
</feature>
<organism evidence="2">
    <name type="scientific">freshwater metagenome</name>
    <dbReference type="NCBI Taxonomy" id="449393"/>
    <lineage>
        <taxon>unclassified sequences</taxon>
        <taxon>metagenomes</taxon>
        <taxon>ecological metagenomes</taxon>
    </lineage>
</organism>